<evidence type="ECO:0000313" key="4">
    <source>
        <dbReference type="Proteomes" id="UP000004690"/>
    </source>
</evidence>
<sequence>MKILYFYQYFSTPNGAWGTRVYEFAKEWIEQGHEVTVVTAIYNKSDIKTDKFVDDQNIDGIHIKILNIDIDNRQSKLKRIWSFIQYSLLSSLYALILPADIVIASSGPITMGIPGLIAKFFRGRKLIFEVRDLWPEGAIELGIINNGLLKRVGYWFERTCYVSSNYIVTLSPGMTENIKNRFSINNIIDVTNAANIDLFSAKMSFDEKKITSKTYAIYTGNIGMVNNSYWLYNAAKELKKMKRSDVKILLIGEGQQREELEELAKNEGVENFIRLNLMPKSDLVSYVQNSFVSLVPLKDSPVLDTSSPNKFFESLAAGVPVIQNTNGWMKNFIEENSVGFTLDPNDPQQLANKLIWLKDNPKEGRLMGYNGYIVAKKYFDKKYLANKMLDVLIKVNNNTI</sequence>
<name>I3C783_9FLAO</name>
<dbReference type="InterPro" id="IPR001296">
    <property type="entry name" value="Glyco_trans_1"/>
</dbReference>
<feature type="domain" description="Glycosyl transferase family 1" evidence="1">
    <location>
        <begin position="204"/>
        <end position="372"/>
    </location>
</feature>
<accession>I3C783</accession>
<reference evidence="3 4" key="1">
    <citation type="submission" date="2012-02" db="EMBL/GenBank/DDBJ databases">
        <title>Improved High-Quality Draft genome of Joostella marina DSM 19592.</title>
        <authorList>
            <consortium name="US DOE Joint Genome Institute (JGI-PGF)"/>
            <person name="Lucas S."/>
            <person name="Copeland A."/>
            <person name="Lapidus A."/>
            <person name="Bruce D."/>
            <person name="Goodwin L."/>
            <person name="Pitluck S."/>
            <person name="Peters L."/>
            <person name="Chertkov O."/>
            <person name="Ovchinnikova G."/>
            <person name="Kyrpides N."/>
            <person name="Mavromatis K."/>
            <person name="Detter J.C."/>
            <person name="Han C."/>
            <person name="Land M."/>
            <person name="Hauser L."/>
            <person name="Markowitz V."/>
            <person name="Cheng J.-F."/>
            <person name="Hugenholtz P."/>
            <person name="Woyke T."/>
            <person name="Wu D."/>
            <person name="Tindall B."/>
            <person name="Brambilla E."/>
            <person name="Klenk H.-P."/>
            <person name="Eisen J.A."/>
        </authorList>
    </citation>
    <scope>NUCLEOTIDE SEQUENCE [LARGE SCALE GENOMIC DNA]</scope>
    <source>
        <strain evidence="3 4">DSM 19592</strain>
    </source>
</reference>
<evidence type="ECO:0000313" key="3">
    <source>
        <dbReference type="EMBL" id="EIJ39476.1"/>
    </source>
</evidence>
<evidence type="ECO:0000259" key="2">
    <source>
        <dbReference type="Pfam" id="PF13579"/>
    </source>
</evidence>
<dbReference type="AlphaFoldDB" id="I3C783"/>
<dbReference type="eggNOG" id="COG0438">
    <property type="taxonomic scope" value="Bacteria"/>
</dbReference>
<protein>
    <submittedName>
        <fullName evidence="3">Glycosyltransferase</fullName>
    </submittedName>
</protein>
<dbReference type="PANTHER" id="PTHR12526">
    <property type="entry name" value="GLYCOSYLTRANSFERASE"/>
    <property type="match status" value="1"/>
</dbReference>
<dbReference type="InterPro" id="IPR028098">
    <property type="entry name" value="Glyco_trans_4-like_N"/>
</dbReference>
<dbReference type="GO" id="GO:0016757">
    <property type="term" value="F:glycosyltransferase activity"/>
    <property type="evidence" value="ECO:0007669"/>
    <property type="project" value="InterPro"/>
</dbReference>
<dbReference type="Gene3D" id="3.40.50.2000">
    <property type="entry name" value="Glycogen Phosphorylase B"/>
    <property type="match status" value="2"/>
</dbReference>
<feature type="domain" description="Glycosyltransferase subfamily 4-like N-terminal" evidence="2">
    <location>
        <begin position="18"/>
        <end position="180"/>
    </location>
</feature>
<keyword evidence="3" id="KW-0808">Transferase</keyword>
<organism evidence="3 4">
    <name type="scientific">Galbibacter orientalis DSM 19592</name>
    <dbReference type="NCBI Taxonomy" id="926559"/>
    <lineage>
        <taxon>Bacteria</taxon>
        <taxon>Pseudomonadati</taxon>
        <taxon>Bacteroidota</taxon>
        <taxon>Flavobacteriia</taxon>
        <taxon>Flavobacteriales</taxon>
        <taxon>Flavobacteriaceae</taxon>
        <taxon>Galbibacter</taxon>
    </lineage>
</organism>
<proteinExistence type="predicted"/>
<dbReference type="OrthoDB" id="9811902at2"/>
<dbReference type="Proteomes" id="UP000004690">
    <property type="component" value="Unassembled WGS sequence"/>
</dbReference>
<dbReference type="SUPFAM" id="SSF53756">
    <property type="entry name" value="UDP-Glycosyltransferase/glycogen phosphorylase"/>
    <property type="match status" value="1"/>
</dbReference>
<gene>
    <name evidence="3" type="ORF">JoomaDRAFT_2497</name>
</gene>
<dbReference type="HOGENOM" id="CLU_009583_11_2_10"/>
<dbReference type="Pfam" id="PF00534">
    <property type="entry name" value="Glycos_transf_1"/>
    <property type="match status" value="1"/>
</dbReference>
<keyword evidence="4" id="KW-1185">Reference proteome</keyword>
<evidence type="ECO:0000259" key="1">
    <source>
        <dbReference type="Pfam" id="PF00534"/>
    </source>
</evidence>
<dbReference type="CDD" id="cd03794">
    <property type="entry name" value="GT4_WbuB-like"/>
    <property type="match status" value="1"/>
</dbReference>
<dbReference type="PANTHER" id="PTHR12526:SF638">
    <property type="entry name" value="SPORE COAT PROTEIN SA"/>
    <property type="match status" value="1"/>
</dbReference>
<dbReference type="STRING" id="926559.JoomaDRAFT_2497"/>
<dbReference type="RefSeq" id="WP_008612930.1">
    <property type="nucleotide sequence ID" value="NZ_JH651379.1"/>
</dbReference>
<dbReference type="EMBL" id="JH651379">
    <property type="protein sequence ID" value="EIJ39476.1"/>
    <property type="molecule type" value="Genomic_DNA"/>
</dbReference>
<dbReference type="Pfam" id="PF13579">
    <property type="entry name" value="Glyco_trans_4_4"/>
    <property type="match status" value="1"/>
</dbReference>